<dbReference type="EMBL" id="CAJVPU010014104">
    <property type="protein sequence ID" value="CAG8637499.1"/>
    <property type="molecule type" value="Genomic_DNA"/>
</dbReference>
<reference evidence="1" key="1">
    <citation type="submission" date="2021-06" db="EMBL/GenBank/DDBJ databases">
        <authorList>
            <person name="Kallberg Y."/>
            <person name="Tangrot J."/>
            <person name="Rosling A."/>
        </authorList>
    </citation>
    <scope>NUCLEOTIDE SEQUENCE</scope>
    <source>
        <strain evidence="1">IL203A</strain>
    </source>
</reference>
<sequence>QNFTNYNYGLQIYASTIQQLQLYRAYVDNNGISPLQICNATFISHPF</sequence>
<evidence type="ECO:0000313" key="2">
    <source>
        <dbReference type="Proteomes" id="UP000789702"/>
    </source>
</evidence>
<dbReference type="Proteomes" id="UP000789702">
    <property type="component" value="Unassembled WGS sequence"/>
</dbReference>
<name>A0ACA9N7B4_9GLOM</name>
<organism evidence="1 2">
    <name type="scientific">Dentiscutata heterogama</name>
    <dbReference type="NCBI Taxonomy" id="1316150"/>
    <lineage>
        <taxon>Eukaryota</taxon>
        <taxon>Fungi</taxon>
        <taxon>Fungi incertae sedis</taxon>
        <taxon>Mucoromycota</taxon>
        <taxon>Glomeromycotina</taxon>
        <taxon>Glomeromycetes</taxon>
        <taxon>Diversisporales</taxon>
        <taxon>Gigasporaceae</taxon>
        <taxon>Dentiscutata</taxon>
    </lineage>
</organism>
<evidence type="ECO:0000313" key="1">
    <source>
        <dbReference type="EMBL" id="CAG8637499.1"/>
    </source>
</evidence>
<feature type="non-terminal residue" evidence="1">
    <location>
        <position position="1"/>
    </location>
</feature>
<gene>
    <name evidence="1" type="ORF">DHETER_LOCUS8679</name>
</gene>
<keyword evidence="2" id="KW-1185">Reference proteome</keyword>
<comment type="caution">
    <text evidence="1">The sequence shown here is derived from an EMBL/GenBank/DDBJ whole genome shotgun (WGS) entry which is preliminary data.</text>
</comment>
<proteinExistence type="predicted"/>
<accession>A0ACA9N7B4</accession>
<protein>
    <submittedName>
        <fullName evidence="1">7427_t:CDS:1</fullName>
    </submittedName>
</protein>